<dbReference type="InterPro" id="IPR006035">
    <property type="entry name" value="Ureohydrolase"/>
</dbReference>
<protein>
    <submittedName>
        <fullName evidence="5">Arginase/Nomega-hydroxy-L-arginine amidinohydrolase</fullName>
    </submittedName>
</protein>
<sequence>MTDVASRNRGLLVFRGRAGDRNELAMHGAELLGAELSQRLDLAPVRVGEPEPPLHADWATELAAALPALREMSGAFDGVLRDGLVPVTALTRCAVALATLPVLARHRPDTCVVWFDAHADCNTPETSPTGYLGGLVLAGACGMWDTGLGGELRTENVILGGAREIDPGEQRLIDDEVVRAVPVGRDLAARVREAVAGRPVYFHLDCDVLDPGIAPTEYRVPGGLSLNDLHAVAGVLAEHEVVGLEIAEFQGVWAPGGEPVSPVDLVDALRPLLGC</sequence>
<dbReference type="GO" id="GO:0030145">
    <property type="term" value="F:manganese ion binding"/>
    <property type="evidence" value="ECO:0007669"/>
    <property type="project" value="TreeGrafter"/>
</dbReference>
<dbReference type="GO" id="GO:0005737">
    <property type="term" value="C:cytoplasm"/>
    <property type="evidence" value="ECO:0007669"/>
    <property type="project" value="TreeGrafter"/>
</dbReference>
<proteinExistence type="inferred from homology"/>
<keyword evidence="2 5" id="KW-0378">Hydrolase</keyword>
<dbReference type="STRING" id="490629.SAMN05216266_102395"/>
<dbReference type="InterPro" id="IPR023696">
    <property type="entry name" value="Ureohydrolase_dom_sf"/>
</dbReference>
<dbReference type="RefSeq" id="WP_091670741.1">
    <property type="nucleotide sequence ID" value="NZ_FOKG01000002.1"/>
</dbReference>
<dbReference type="CDD" id="cd09999">
    <property type="entry name" value="Arginase-like_1"/>
    <property type="match status" value="1"/>
</dbReference>
<dbReference type="Proteomes" id="UP000243799">
    <property type="component" value="Unassembled WGS sequence"/>
</dbReference>
<dbReference type="PROSITE" id="PS51409">
    <property type="entry name" value="ARGINASE_2"/>
    <property type="match status" value="1"/>
</dbReference>
<comment type="similarity">
    <text evidence="4">Belongs to the arginase family.</text>
</comment>
<organism evidence="5 6">
    <name type="scientific">Amycolatopsis marina</name>
    <dbReference type="NCBI Taxonomy" id="490629"/>
    <lineage>
        <taxon>Bacteria</taxon>
        <taxon>Bacillati</taxon>
        <taxon>Actinomycetota</taxon>
        <taxon>Actinomycetes</taxon>
        <taxon>Pseudonocardiales</taxon>
        <taxon>Pseudonocardiaceae</taxon>
        <taxon>Amycolatopsis</taxon>
    </lineage>
</organism>
<dbReference type="PANTHER" id="PTHR43782:SF3">
    <property type="entry name" value="ARGINASE"/>
    <property type="match status" value="1"/>
</dbReference>
<dbReference type="Pfam" id="PF00491">
    <property type="entry name" value="Arginase"/>
    <property type="match status" value="1"/>
</dbReference>
<dbReference type="AlphaFoldDB" id="A0A1I0X2B8"/>
<evidence type="ECO:0000256" key="2">
    <source>
        <dbReference type="ARBA" id="ARBA00022801"/>
    </source>
</evidence>
<evidence type="ECO:0000313" key="5">
    <source>
        <dbReference type="EMBL" id="SFA94807.1"/>
    </source>
</evidence>
<dbReference type="OrthoDB" id="7331788at2"/>
<evidence type="ECO:0000256" key="3">
    <source>
        <dbReference type="ARBA" id="ARBA00023211"/>
    </source>
</evidence>
<dbReference type="GO" id="GO:0004053">
    <property type="term" value="F:arginase activity"/>
    <property type="evidence" value="ECO:0007669"/>
    <property type="project" value="TreeGrafter"/>
</dbReference>
<gene>
    <name evidence="5" type="ORF">SAMN05216266_102395</name>
</gene>
<dbReference type="Gene3D" id="3.40.800.10">
    <property type="entry name" value="Ureohydrolase domain"/>
    <property type="match status" value="1"/>
</dbReference>
<keyword evidence="6" id="KW-1185">Reference proteome</keyword>
<evidence type="ECO:0000256" key="1">
    <source>
        <dbReference type="ARBA" id="ARBA00022723"/>
    </source>
</evidence>
<keyword evidence="1" id="KW-0479">Metal-binding</keyword>
<reference evidence="6" key="1">
    <citation type="submission" date="2016-10" db="EMBL/GenBank/DDBJ databases">
        <authorList>
            <person name="Varghese N."/>
            <person name="Submissions S."/>
        </authorList>
    </citation>
    <scope>NUCLEOTIDE SEQUENCE [LARGE SCALE GENOMIC DNA]</scope>
    <source>
        <strain evidence="6">CGMCC 4.3568</strain>
    </source>
</reference>
<accession>A0A1I0X2B8</accession>
<evidence type="ECO:0000256" key="4">
    <source>
        <dbReference type="PROSITE-ProRule" id="PRU00742"/>
    </source>
</evidence>
<name>A0A1I0X2B8_9PSEU</name>
<dbReference type="EMBL" id="FOKG01000002">
    <property type="protein sequence ID" value="SFA94807.1"/>
    <property type="molecule type" value="Genomic_DNA"/>
</dbReference>
<evidence type="ECO:0000313" key="6">
    <source>
        <dbReference type="Proteomes" id="UP000243799"/>
    </source>
</evidence>
<dbReference type="PANTHER" id="PTHR43782">
    <property type="entry name" value="ARGINASE"/>
    <property type="match status" value="1"/>
</dbReference>
<dbReference type="SUPFAM" id="SSF52768">
    <property type="entry name" value="Arginase/deacetylase"/>
    <property type="match status" value="1"/>
</dbReference>
<keyword evidence="3" id="KW-0464">Manganese</keyword>